<keyword evidence="3 6" id="KW-1133">Transmembrane helix</keyword>
<organism evidence="7 8">
    <name type="scientific">Vreelandella alkaliphila</name>
    <dbReference type="NCBI Taxonomy" id="272774"/>
    <lineage>
        <taxon>Bacteria</taxon>
        <taxon>Pseudomonadati</taxon>
        <taxon>Pseudomonadota</taxon>
        <taxon>Gammaproteobacteria</taxon>
        <taxon>Oceanospirillales</taxon>
        <taxon>Halomonadaceae</taxon>
        <taxon>Vreelandella</taxon>
    </lineage>
</organism>
<accession>A0A7C9P860</accession>
<evidence type="ECO:0000256" key="4">
    <source>
        <dbReference type="ARBA" id="ARBA00023136"/>
    </source>
</evidence>
<name>A0A7C9P860_9GAMM</name>
<proteinExistence type="predicted"/>
<feature type="region of interest" description="Disordered" evidence="5">
    <location>
        <begin position="1"/>
        <end position="30"/>
    </location>
</feature>
<dbReference type="Pfam" id="PF09685">
    <property type="entry name" value="MamF_MmsF"/>
    <property type="match status" value="1"/>
</dbReference>
<feature type="transmembrane region" description="Helical" evidence="6">
    <location>
        <begin position="39"/>
        <end position="64"/>
    </location>
</feature>
<dbReference type="Proteomes" id="UP000480312">
    <property type="component" value="Unassembled WGS sequence"/>
</dbReference>
<sequence length="138" mass="15418">MSDNANKPPLEGEVISDNTTSEQPSGEQSPHADTTIAMVIYALYLASFVVGFTSLIGVIIAYVYRGKGPEWMDEHYRYQIRTFWMGLLYASVATLLTLVLIGFPLLLALAIWFIVRCVKGFKGLQEKRAPSNVDSWLI</sequence>
<reference evidence="7 8" key="1">
    <citation type="submission" date="2020-01" db="EMBL/GenBank/DDBJ databases">
        <title>Whole genome sequencing of Halomonas alkaliphila strain LS44.</title>
        <authorList>
            <person name="Kumar S."/>
            <person name="Paul D."/>
            <person name="Shouche Y."/>
            <person name="Suryavanshi M.V."/>
        </authorList>
    </citation>
    <scope>NUCLEOTIDE SEQUENCE [LARGE SCALE GENOMIC DNA]</scope>
    <source>
        <strain evidence="7 8">LS44</strain>
    </source>
</reference>
<dbReference type="EMBL" id="JAAEHK010000020">
    <property type="protein sequence ID" value="NDL71595.1"/>
    <property type="molecule type" value="Genomic_DNA"/>
</dbReference>
<dbReference type="RefSeq" id="WP_162219451.1">
    <property type="nucleotide sequence ID" value="NZ_JAAEHK010000020.1"/>
</dbReference>
<comment type="caution">
    <text evidence="7">The sequence shown here is derived from an EMBL/GenBank/DDBJ whole genome shotgun (WGS) entry which is preliminary data.</text>
</comment>
<evidence type="ECO:0000256" key="6">
    <source>
        <dbReference type="SAM" id="Phobius"/>
    </source>
</evidence>
<keyword evidence="2 6" id="KW-0812">Transmembrane</keyword>
<evidence type="ECO:0000256" key="5">
    <source>
        <dbReference type="SAM" id="MobiDB-lite"/>
    </source>
</evidence>
<gene>
    <name evidence="7" type="ORF">GPL32_13905</name>
</gene>
<dbReference type="InterPro" id="IPR019109">
    <property type="entry name" value="MamF_MmsF"/>
</dbReference>
<evidence type="ECO:0000313" key="8">
    <source>
        <dbReference type="Proteomes" id="UP000480312"/>
    </source>
</evidence>
<evidence type="ECO:0000313" key="7">
    <source>
        <dbReference type="EMBL" id="NDL71595.1"/>
    </source>
</evidence>
<dbReference type="AlphaFoldDB" id="A0A7C9P860"/>
<dbReference type="OrthoDB" id="5405464at2"/>
<evidence type="ECO:0000256" key="2">
    <source>
        <dbReference type="ARBA" id="ARBA00022692"/>
    </source>
</evidence>
<protein>
    <submittedName>
        <fullName evidence="7">DUF4870 domain-containing protein</fullName>
    </submittedName>
</protein>
<comment type="subcellular location">
    <subcellularLocation>
        <location evidence="1">Membrane</location>
        <topology evidence="1">Multi-pass membrane protein</topology>
    </subcellularLocation>
</comment>
<feature type="transmembrane region" description="Helical" evidence="6">
    <location>
        <begin position="85"/>
        <end position="115"/>
    </location>
</feature>
<evidence type="ECO:0000256" key="3">
    <source>
        <dbReference type="ARBA" id="ARBA00022989"/>
    </source>
</evidence>
<keyword evidence="4 6" id="KW-0472">Membrane</keyword>
<evidence type="ECO:0000256" key="1">
    <source>
        <dbReference type="ARBA" id="ARBA00004141"/>
    </source>
</evidence>
<feature type="compositionally biased region" description="Polar residues" evidence="5">
    <location>
        <begin position="16"/>
        <end position="30"/>
    </location>
</feature>